<proteinExistence type="predicted"/>
<evidence type="ECO:0000313" key="2">
    <source>
        <dbReference type="Proteomes" id="UP000024635"/>
    </source>
</evidence>
<dbReference type="Proteomes" id="UP000024635">
    <property type="component" value="Unassembled WGS sequence"/>
</dbReference>
<organism evidence="1 2">
    <name type="scientific">Ancylostoma ceylanicum</name>
    <dbReference type="NCBI Taxonomy" id="53326"/>
    <lineage>
        <taxon>Eukaryota</taxon>
        <taxon>Metazoa</taxon>
        <taxon>Ecdysozoa</taxon>
        <taxon>Nematoda</taxon>
        <taxon>Chromadorea</taxon>
        <taxon>Rhabditida</taxon>
        <taxon>Rhabditina</taxon>
        <taxon>Rhabditomorpha</taxon>
        <taxon>Strongyloidea</taxon>
        <taxon>Ancylostomatidae</taxon>
        <taxon>Ancylostomatinae</taxon>
        <taxon>Ancylostoma</taxon>
    </lineage>
</organism>
<gene>
    <name evidence="1" type="primary">Acey_s0094.g2719</name>
    <name evidence="1" type="ORF">Y032_0094g2719</name>
</gene>
<dbReference type="AlphaFoldDB" id="A0A016TKY7"/>
<keyword evidence="2" id="KW-1185">Reference proteome</keyword>
<protein>
    <submittedName>
        <fullName evidence="1">Uncharacterized protein</fullName>
    </submittedName>
</protein>
<reference evidence="2" key="1">
    <citation type="journal article" date="2015" name="Nat. Genet.">
        <title>The genome and transcriptome of the zoonotic hookworm Ancylostoma ceylanicum identify infection-specific gene families.</title>
        <authorList>
            <person name="Schwarz E.M."/>
            <person name="Hu Y."/>
            <person name="Antoshechkin I."/>
            <person name="Miller M.M."/>
            <person name="Sternberg P.W."/>
            <person name="Aroian R.V."/>
        </authorList>
    </citation>
    <scope>NUCLEOTIDE SEQUENCE</scope>
    <source>
        <strain evidence="2">HY135</strain>
    </source>
</reference>
<comment type="caution">
    <text evidence="1">The sequence shown here is derived from an EMBL/GenBank/DDBJ whole genome shotgun (WGS) entry which is preliminary data.</text>
</comment>
<dbReference type="EMBL" id="JARK01001430">
    <property type="protein sequence ID" value="EYC03370.1"/>
    <property type="molecule type" value="Genomic_DNA"/>
</dbReference>
<evidence type="ECO:0000313" key="1">
    <source>
        <dbReference type="EMBL" id="EYC03370.1"/>
    </source>
</evidence>
<accession>A0A016TKY7</accession>
<name>A0A016TKY7_9BILA</name>
<sequence>MRSRIETMTSAGYSASTNYVHPNSENWADRHANASPSGNIFDSTSRPTYHTAVDPSHGVFGMRASFSRQCIRLLMSLLLQAAGTPFTHRLI</sequence>